<dbReference type="Proteomes" id="UP001299235">
    <property type="component" value="Unassembled WGS sequence"/>
</dbReference>
<keyword evidence="2" id="KW-0547">Nucleotide-binding</keyword>
<evidence type="ECO:0000313" key="2">
    <source>
        <dbReference type="EMBL" id="MCC2150101.1"/>
    </source>
</evidence>
<dbReference type="SUPFAM" id="SSF52540">
    <property type="entry name" value="P-loop containing nucleoside triphosphate hydrolases"/>
    <property type="match status" value="1"/>
</dbReference>
<dbReference type="Gene3D" id="3.40.50.300">
    <property type="entry name" value="P-loop containing nucleotide triphosphate hydrolases"/>
    <property type="match status" value="1"/>
</dbReference>
<dbReference type="Pfam" id="PF09820">
    <property type="entry name" value="AAA-ATPase_like"/>
    <property type="match status" value="1"/>
</dbReference>
<evidence type="ECO:0000313" key="3">
    <source>
        <dbReference type="Proteomes" id="UP001299235"/>
    </source>
</evidence>
<organism evidence="2 3">
    <name type="scientific">Hominisplanchenecus faecis</name>
    <dbReference type="NCBI Taxonomy" id="2885351"/>
    <lineage>
        <taxon>Bacteria</taxon>
        <taxon>Bacillati</taxon>
        <taxon>Bacillota</taxon>
        <taxon>Clostridia</taxon>
        <taxon>Lachnospirales</taxon>
        <taxon>Lachnospiraceae</taxon>
        <taxon>Hominisplanchenecus</taxon>
    </lineage>
</organism>
<sequence>MRYLKLPLGMSDFEEIRQNGYYYIDKSGLISDLLVRKAAKVTLITRPRRFGKTLGMSMLAHFFDIEKDSRALFEGLEISKQKELCVQWMNQYPVIFLTFKKVDGLNFKSAYEMLEATIAEFCQSHSFLMESEKIAKEQKEVFQRLKECRASGTELKNSLEFLARMMQIHYGKPVILLLDEYDVPIAKASSNGYYKEMLEVMKAMLGSSLKDNPSVKFAVITGCLKVAKESIFTGTNNFVSDSILSFGFSEYFGFTQKETEKLLLDADAAEYAPAVRKWYDGYHFGNYDIYCPWDVLNYLHDLQDNPQAKPASYWKNTSDNAIIRSFIDYAGSNITRKMETLLSGGYIVQQIEENLTYDYLHSSEENLWSILYLTGYLTTAQKEGCKENLKDGEYALQIPNAEVMEIFESTIKKWFDDTAKLENRQKLFDAVWNGNDELLTNEMTRLLRTTISYHDYGEDFYHAFLAGIFAGAGYPVESNKEHGEGRSDVIVYNPREAKVAVFEAKYAKKLCDMDKACDMALLQINERMYAEEFADDYDEILCYGISFFRKRCRVRKR</sequence>
<dbReference type="PANTHER" id="PTHR34825">
    <property type="entry name" value="CONSERVED PROTEIN, WITH A WEAK D-GALACTARATE DEHYDRATASE/ALTRONATE HYDROLASE DOMAIN"/>
    <property type="match status" value="1"/>
</dbReference>
<proteinExistence type="predicted"/>
<comment type="caution">
    <text evidence="2">The sequence shown here is derived from an EMBL/GenBank/DDBJ whole genome shotgun (WGS) entry which is preliminary data.</text>
</comment>
<dbReference type="EMBL" id="JAJEQE010000056">
    <property type="protein sequence ID" value="MCC2150101.1"/>
    <property type="molecule type" value="Genomic_DNA"/>
</dbReference>
<dbReference type="Pfam" id="PF08011">
    <property type="entry name" value="PDDEXK_9"/>
    <property type="match status" value="1"/>
</dbReference>
<keyword evidence="2" id="KW-0067">ATP-binding</keyword>
<keyword evidence="3" id="KW-1185">Reference proteome</keyword>
<dbReference type="PANTHER" id="PTHR34825:SF1">
    <property type="entry name" value="AAA-ATPASE-LIKE DOMAIN-CONTAINING PROTEIN"/>
    <property type="match status" value="1"/>
</dbReference>
<name>A0ABS8EY21_9FIRM</name>
<dbReference type="InterPro" id="IPR027417">
    <property type="entry name" value="P-loop_NTPase"/>
</dbReference>
<reference evidence="2 3" key="1">
    <citation type="submission" date="2021-10" db="EMBL/GenBank/DDBJ databases">
        <title>Anaerobic single-cell dispensing facilitates the cultivation of human gut bacteria.</title>
        <authorList>
            <person name="Afrizal A."/>
        </authorList>
    </citation>
    <scope>NUCLEOTIDE SEQUENCE [LARGE SCALE GENOMIC DNA]</scope>
    <source>
        <strain evidence="2 3">CLA-AA-H246</strain>
    </source>
</reference>
<dbReference type="InterPro" id="IPR012547">
    <property type="entry name" value="PDDEXK_9"/>
</dbReference>
<gene>
    <name evidence="2" type="ORF">LKD42_12775</name>
</gene>
<accession>A0ABS8EY21</accession>
<evidence type="ECO:0000259" key="1">
    <source>
        <dbReference type="Pfam" id="PF09820"/>
    </source>
</evidence>
<dbReference type="GO" id="GO:0005524">
    <property type="term" value="F:ATP binding"/>
    <property type="evidence" value="ECO:0007669"/>
    <property type="project" value="UniProtKB-KW"/>
</dbReference>
<protein>
    <submittedName>
        <fullName evidence="2">ATP-binding protein</fullName>
    </submittedName>
</protein>
<feature type="domain" description="AAA-ATPase-like" evidence="1">
    <location>
        <begin position="7"/>
        <end position="232"/>
    </location>
</feature>
<dbReference type="InterPro" id="IPR018631">
    <property type="entry name" value="AAA-ATPase-like_dom"/>
</dbReference>
<dbReference type="RefSeq" id="WP_248835949.1">
    <property type="nucleotide sequence ID" value="NZ_JAJEQE010000056.1"/>
</dbReference>